<evidence type="ECO:0000259" key="1">
    <source>
        <dbReference type="PROSITE" id="PS51781"/>
    </source>
</evidence>
<evidence type="ECO:0000313" key="2">
    <source>
        <dbReference type="EMBL" id="PFG17248.1"/>
    </source>
</evidence>
<dbReference type="PANTHER" id="PTHR34408:SF1">
    <property type="entry name" value="GLYCOSYL HYDROLASE FAMILY 19 DOMAIN-CONTAINING PROTEIN HI_1415"/>
    <property type="match status" value="1"/>
</dbReference>
<dbReference type="EMBL" id="PDJC01000001">
    <property type="protein sequence ID" value="PFG17248.1"/>
    <property type="molecule type" value="Genomic_DNA"/>
</dbReference>
<feature type="domain" description="SH3b" evidence="1">
    <location>
        <begin position="33"/>
        <end position="97"/>
    </location>
</feature>
<proteinExistence type="predicted"/>
<dbReference type="Pfam" id="PF08239">
    <property type="entry name" value="SH3_3"/>
    <property type="match status" value="2"/>
</dbReference>
<name>A0A2A9CSA3_9ACTN</name>
<dbReference type="InterPro" id="IPR052354">
    <property type="entry name" value="Cell_Wall_Dynamics_Protein"/>
</dbReference>
<dbReference type="SMART" id="SM00287">
    <property type="entry name" value="SH3b"/>
    <property type="match status" value="3"/>
</dbReference>
<comment type="caution">
    <text evidence="2">The sequence shown here is derived from an EMBL/GenBank/DDBJ whole genome shotgun (WGS) entry which is preliminary data.</text>
</comment>
<dbReference type="Proteomes" id="UP000226079">
    <property type="component" value="Unassembled WGS sequence"/>
</dbReference>
<dbReference type="AlphaFoldDB" id="A0A2A9CSA3"/>
<dbReference type="Pfam" id="PF26571">
    <property type="entry name" value="VldE"/>
    <property type="match status" value="1"/>
</dbReference>
<keyword evidence="3" id="KW-1185">Reference proteome</keyword>
<evidence type="ECO:0000313" key="3">
    <source>
        <dbReference type="Proteomes" id="UP000226079"/>
    </source>
</evidence>
<sequence length="439" mass="46682">MRAATPLRKLITWLVVTLALVGSGVLSADLAGAATQTYSTVGTVPVRAGKGTSTAQLGSLPKGAHVLATGKASGDWQPIRYESTTGYVQRRYLKADAKPATRFTTGPSGRKTTTARVYLRTGSSLSSSIVRTYPKGAVVEVTGISGGDYTQVKADGTAGWMATRLLSKTTNTRPATVAGYTATTTLALRASASVSASSLASIAVGKRVDGTGTHSGGYTQVVFGTRVGWVITGYLKAVAGTPKKYVLPLRSATLYTKNAVTLRMAADAESDAAAKLGKDEVLRATGATKNSYTAVIWNGSVVWTASSSLTTRKPAIVDLGSASLNKLQAYGKLAVLAIRDEFPQISTMYGWRASSSYSEDHPSGRAVDVMIPSYKTNKALGDKVAQYLIDNAKKLHVNYVIWRQRSYSIERGSWKKMDDRGGDTANHYDHVHVSFFQTP</sequence>
<protein>
    <submittedName>
        <fullName evidence="2">SH3 domain-containing protein</fullName>
    </submittedName>
</protein>
<dbReference type="RefSeq" id="WP_169923796.1">
    <property type="nucleotide sequence ID" value="NZ_PDJC01000001.1"/>
</dbReference>
<reference evidence="2 3" key="1">
    <citation type="submission" date="2017-10" db="EMBL/GenBank/DDBJ databases">
        <title>Sequencing the genomes of 1000 actinobacteria strains.</title>
        <authorList>
            <person name="Klenk H.-P."/>
        </authorList>
    </citation>
    <scope>NUCLEOTIDE SEQUENCE [LARGE SCALE GENOMIC DNA]</scope>
    <source>
        <strain evidence="2 3">DSM 15597</strain>
    </source>
</reference>
<gene>
    <name evidence="2" type="ORF">ATK74_1811</name>
</gene>
<dbReference type="InterPro" id="IPR003646">
    <property type="entry name" value="SH3-like_bac-type"/>
</dbReference>
<dbReference type="Gene3D" id="2.30.30.40">
    <property type="entry name" value="SH3 Domains"/>
    <property type="match status" value="3"/>
</dbReference>
<dbReference type="PANTHER" id="PTHR34408">
    <property type="entry name" value="FAMILY PROTEIN, PUTATIVE-RELATED"/>
    <property type="match status" value="1"/>
</dbReference>
<dbReference type="InterPro" id="IPR058593">
    <property type="entry name" value="ARB_07466-like_C"/>
</dbReference>
<dbReference type="PROSITE" id="PS51781">
    <property type="entry name" value="SH3B"/>
    <property type="match status" value="1"/>
</dbReference>
<accession>A0A2A9CSA3</accession>
<organism evidence="2 3">
    <name type="scientific">Propionicimonas paludicola</name>
    <dbReference type="NCBI Taxonomy" id="185243"/>
    <lineage>
        <taxon>Bacteria</taxon>
        <taxon>Bacillati</taxon>
        <taxon>Actinomycetota</taxon>
        <taxon>Actinomycetes</taxon>
        <taxon>Propionibacteriales</taxon>
        <taxon>Nocardioidaceae</taxon>
        <taxon>Propionicimonas</taxon>
    </lineage>
</organism>